<feature type="domain" description="CMP/dCMP-type deaminase" evidence="12">
    <location>
        <begin position="24"/>
        <end position="162"/>
    </location>
</feature>
<dbReference type="InterPro" id="IPR015517">
    <property type="entry name" value="dCMP_deaminase-rel"/>
</dbReference>
<evidence type="ECO:0000256" key="10">
    <source>
        <dbReference type="ARBA" id="ARBA00052978"/>
    </source>
</evidence>
<dbReference type="PANTHER" id="PTHR11086">
    <property type="entry name" value="DEOXYCYTIDYLATE DEAMINASE-RELATED"/>
    <property type="match status" value="1"/>
</dbReference>
<keyword evidence="14" id="KW-1185">Reference proteome</keyword>
<comment type="cofactor">
    <cofactor evidence="1">
        <name>Zn(2+)</name>
        <dbReference type="ChEBI" id="CHEBI:29105"/>
    </cofactor>
</comment>
<dbReference type="InterPro" id="IPR016192">
    <property type="entry name" value="APOBEC/CMP_deaminase_Zn-bd"/>
</dbReference>
<comment type="catalytic activity">
    <reaction evidence="10">
        <text>dCMP + H2O + H(+) = dUMP + NH4(+)</text>
        <dbReference type="Rhea" id="RHEA:22924"/>
        <dbReference type="ChEBI" id="CHEBI:15377"/>
        <dbReference type="ChEBI" id="CHEBI:15378"/>
        <dbReference type="ChEBI" id="CHEBI:28938"/>
        <dbReference type="ChEBI" id="CHEBI:57566"/>
        <dbReference type="ChEBI" id="CHEBI:246422"/>
        <dbReference type="EC" id="3.5.4.12"/>
    </reaction>
</comment>
<dbReference type="AlphaFoldDB" id="A0A8J5R0Z6"/>
<keyword evidence="5" id="KW-0378">Hydrolase</keyword>
<dbReference type="GO" id="GO:0009165">
    <property type="term" value="P:nucleotide biosynthetic process"/>
    <property type="evidence" value="ECO:0007669"/>
    <property type="project" value="UniProtKB-KW"/>
</dbReference>
<dbReference type="GO" id="GO:0005737">
    <property type="term" value="C:cytoplasm"/>
    <property type="evidence" value="ECO:0007669"/>
    <property type="project" value="TreeGrafter"/>
</dbReference>
<dbReference type="InterPro" id="IPR002125">
    <property type="entry name" value="CMP_dCMP_dom"/>
</dbReference>
<evidence type="ECO:0000256" key="2">
    <source>
        <dbReference type="ARBA" id="ARBA00006576"/>
    </source>
</evidence>
<evidence type="ECO:0000256" key="5">
    <source>
        <dbReference type="ARBA" id="ARBA00022801"/>
    </source>
</evidence>
<organism evidence="13 14">
    <name type="scientific">Cotesia typhae</name>
    <dbReference type="NCBI Taxonomy" id="2053667"/>
    <lineage>
        <taxon>Eukaryota</taxon>
        <taxon>Metazoa</taxon>
        <taxon>Ecdysozoa</taxon>
        <taxon>Arthropoda</taxon>
        <taxon>Hexapoda</taxon>
        <taxon>Insecta</taxon>
        <taxon>Pterygota</taxon>
        <taxon>Neoptera</taxon>
        <taxon>Endopterygota</taxon>
        <taxon>Hymenoptera</taxon>
        <taxon>Apocrita</taxon>
        <taxon>Ichneumonoidea</taxon>
        <taxon>Braconidae</taxon>
        <taxon>Microgastrinae</taxon>
        <taxon>Cotesia</taxon>
    </lineage>
</organism>
<dbReference type="Proteomes" id="UP000729913">
    <property type="component" value="Unassembled WGS sequence"/>
</dbReference>
<keyword evidence="6" id="KW-0862">Zinc</keyword>
<evidence type="ECO:0000256" key="1">
    <source>
        <dbReference type="ARBA" id="ARBA00001947"/>
    </source>
</evidence>
<sequence length="195" mass="21753">MTDSKEVINIKDEGEIRKRDDVIGWDDLFMGIAFMAGTRSKDPCTQVGACIVDENKRIVSIGYNGMPEGCNDDVFPWGKDPNNPLKNKHTFVCHAELNAILNRHGADIKGSTIYVSLFPCNQCAKLIIQSGLKEIVYYCDKHAKKPSTIASKMMLDAASIKYRVYVPEKEVILVDLAKKVVNLLTKSSDKDHDTT</sequence>
<dbReference type="GO" id="GO:0008270">
    <property type="term" value="F:zinc ion binding"/>
    <property type="evidence" value="ECO:0007669"/>
    <property type="project" value="InterPro"/>
</dbReference>
<dbReference type="Pfam" id="PF00383">
    <property type="entry name" value="dCMP_cyt_deam_1"/>
    <property type="match status" value="1"/>
</dbReference>
<evidence type="ECO:0000313" key="14">
    <source>
        <dbReference type="Proteomes" id="UP000729913"/>
    </source>
</evidence>
<dbReference type="PROSITE" id="PS51747">
    <property type="entry name" value="CYT_DCMP_DEAMINASES_2"/>
    <property type="match status" value="1"/>
</dbReference>
<reference evidence="13" key="1">
    <citation type="submission" date="2020-03" db="EMBL/GenBank/DDBJ databases">
        <authorList>
            <person name="Chebbi M.A."/>
            <person name="Drezen J.M."/>
        </authorList>
    </citation>
    <scope>NUCLEOTIDE SEQUENCE</scope>
    <source>
        <tissue evidence="13">Whole body</tissue>
    </source>
</reference>
<gene>
    <name evidence="13" type="ORF">G9C98_000235</name>
</gene>
<dbReference type="PROSITE" id="PS00903">
    <property type="entry name" value="CYT_DCMP_DEAMINASES_1"/>
    <property type="match status" value="1"/>
</dbReference>
<proteinExistence type="inferred from homology"/>
<keyword evidence="4" id="KW-0545">Nucleotide biosynthesis</keyword>
<evidence type="ECO:0000256" key="9">
    <source>
        <dbReference type="ARBA" id="ARBA00041763"/>
    </source>
</evidence>
<evidence type="ECO:0000256" key="4">
    <source>
        <dbReference type="ARBA" id="ARBA00022727"/>
    </source>
</evidence>
<evidence type="ECO:0000256" key="8">
    <source>
        <dbReference type="ARBA" id="ARBA00038938"/>
    </source>
</evidence>
<accession>A0A8J5R0Z6</accession>
<evidence type="ECO:0000256" key="6">
    <source>
        <dbReference type="ARBA" id="ARBA00022833"/>
    </source>
</evidence>
<comment type="caution">
    <text evidence="13">The sequence shown here is derived from an EMBL/GenBank/DDBJ whole genome shotgun (WGS) entry which is preliminary data.</text>
</comment>
<protein>
    <recommendedName>
        <fullName evidence="11">Probable deoxycytidylate deaminase</fullName>
        <ecNumber evidence="8">3.5.4.12</ecNumber>
    </recommendedName>
    <alternativeName>
        <fullName evidence="9">dCMP deaminase</fullName>
    </alternativeName>
</protein>
<dbReference type="GO" id="GO:0004132">
    <property type="term" value="F:dCMP deaminase activity"/>
    <property type="evidence" value="ECO:0007669"/>
    <property type="project" value="UniProtKB-EC"/>
</dbReference>
<evidence type="ECO:0000256" key="7">
    <source>
        <dbReference type="ARBA" id="ARBA00037036"/>
    </source>
</evidence>
<dbReference type="InterPro" id="IPR035105">
    <property type="entry name" value="Deoxycytidylate_deaminase_dom"/>
</dbReference>
<dbReference type="FunFam" id="3.40.140.10:FF:000021">
    <property type="entry name" value="Deoxycytidylate deaminase"/>
    <property type="match status" value="1"/>
</dbReference>
<evidence type="ECO:0000313" key="13">
    <source>
        <dbReference type="EMBL" id="KAG8038680.1"/>
    </source>
</evidence>
<comment type="similarity">
    <text evidence="2">Belongs to the cytidine and deoxycytidylate deaminase family.</text>
</comment>
<dbReference type="OrthoDB" id="6710946at2759"/>
<reference evidence="13" key="2">
    <citation type="submission" date="2021-04" db="EMBL/GenBank/DDBJ databases">
        <title>Genome-wide patterns of bracovirus chromosomal integration into multiple host tissues during parasitism.</title>
        <authorList>
            <person name="Chebbi M.A.C."/>
        </authorList>
    </citation>
    <scope>NUCLEOTIDE SEQUENCE</scope>
    <source>
        <tissue evidence="13">Whole body</tissue>
    </source>
</reference>
<evidence type="ECO:0000256" key="11">
    <source>
        <dbReference type="ARBA" id="ARBA00071625"/>
    </source>
</evidence>
<keyword evidence="3" id="KW-0479">Metal-binding</keyword>
<name>A0A8J5R0Z6_9HYME</name>
<evidence type="ECO:0000259" key="12">
    <source>
        <dbReference type="PROSITE" id="PS51747"/>
    </source>
</evidence>
<dbReference type="EC" id="3.5.4.12" evidence="8"/>
<evidence type="ECO:0000256" key="3">
    <source>
        <dbReference type="ARBA" id="ARBA00022723"/>
    </source>
</evidence>
<dbReference type="EMBL" id="JAAOIC020000041">
    <property type="protein sequence ID" value="KAG8038680.1"/>
    <property type="molecule type" value="Genomic_DNA"/>
</dbReference>
<dbReference type="CDD" id="cd01286">
    <property type="entry name" value="deoxycytidylate_deaminase"/>
    <property type="match status" value="1"/>
</dbReference>
<dbReference type="PANTHER" id="PTHR11086:SF18">
    <property type="entry name" value="DEOXYCYTIDYLATE DEAMINASE"/>
    <property type="match status" value="1"/>
</dbReference>
<comment type="function">
    <text evidence="7">Supplies the nucleotide substrate for thymidylate synthetase.</text>
</comment>